<evidence type="ECO:0000256" key="2">
    <source>
        <dbReference type="ARBA" id="ARBA00022576"/>
    </source>
</evidence>
<dbReference type="GO" id="GO:0042802">
    <property type="term" value="F:identical protein binding"/>
    <property type="evidence" value="ECO:0007669"/>
    <property type="project" value="TreeGrafter"/>
</dbReference>
<reference evidence="6 7" key="1">
    <citation type="submission" date="2018-10" db="EMBL/GenBank/DDBJ databases">
        <title>Genomic Encyclopedia of Type Strains, Phase IV (KMG-IV): sequencing the most valuable type-strain genomes for metagenomic binning, comparative biology and taxonomic classification.</title>
        <authorList>
            <person name="Goeker M."/>
        </authorList>
    </citation>
    <scope>NUCLEOTIDE SEQUENCE [LARGE SCALE GENOMIC DNA]</scope>
    <source>
        <strain evidence="6 7">DSM 12769</strain>
    </source>
</reference>
<dbReference type="SUPFAM" id="SSF53383">
    <property type="entry name" value="PLP-dependent transferases"/>
    <property type="match status" value="1"/>
</dbReference>
<dbReference type="Pfam" id="PF00202">
    <property type="entry name" value="Aminotran_3"/>
    <property type="match status" value="1"/>
</dbReference>
<accession>A0A498CE14</accession>
<dbReference type="PANTHER" id="PTHR11986">
    <property type="entry name" value="AMINOTRANSFERASE CLASS III"/>
    <property type="match status" value="1"/>
</dbReference>
<comment type="similarity">
    <text evidence="5">Belongs to the class-III pyridoxal-phosphate-dependent aminotransferase family.</text>
</comment>
<proteinExistence type="inferred from homology"/>
<dbReference type="CDD" id="cd00610">
    <property type="entry name" value="OAT_like"/>
    <property type="match status" value="1"/>
</dbReference>
<dbReference type="InterPro" id="IPR015421">
    <property type="entry name" value="PyrdxlP-dep_Trfase_major"/>
</dbReference>
<dbReference type="InterPro" id="IPR050103">
    <property type="entry name" value="Class-III_PLP-dep_AT"/>
</dbReference>
<dbReference type="Proteomes" id="UP000275461">
    <property type="component" value="Unassembled WGS sequence"/>
</dbReference>
<comment type="cofactor">
    <cofactor evidence="1">
        <name>pyridoxal 5'-phosphate</name>
        <dbReference type="ChEBI" id="CHEBI:597326"/>
    </cofactor>
</comment>
<dbReference type="EMBL" id="RCDA01000001">
    <property type="protein sequence ID" value="RLK51560.1"/>
    <property type="molecule type" value="Genomic_DNA"/>
</dbReference>
<dbReference type="InterPro" id="IPR015422">
    <property type="entry name" value="PyrdxlP-dep_Trfase_small"/>
</dbReference>
<dbReference type="PIRSF" id="PIRSF000521">
    <property type="entry name" value="Transaminase_4ab_Lys_Orn"/>
    <property type="match status" value="1"/>
</dbReference>
<sequence>MTRTDKKAFLERTKKVWNPGKTADWQRMGVDIVIDRREGYCFWDLDGRRLINMHLNGGVYNLGHRNPEVIEAVTDAMQHYDIGNHHFPSVMRTRLAEALLETAPAHLQYAIFASGGGEAIDIALKTARAATGRRRIVSLENCYHGHTGLAVKTGAGRFSERFLCEPEADQFTQVPIGDLEAMEAALAGGDVACVILETIPATYGFPMPDPDYLRAVKALCEQHGALYVADEVQTGLMRTGRMWAIDGYGVAPDLLVTGKGLSGGIYPIAAVLVTRAAAGWLHEDGWAHMSTFGGSEIGCAAALKTLEITGRPATVANVRSLTTFFAEELAVLQRRHAPLFSGVRQNGLVMGLEFDHPNGAEWVMHALFEEGVWAIFSALDPRVLQFKPGLLMEEDLAREVIGCLDRAIQSVQQRLAVA</sequence>
<keyword evidence="2 6" id="KW-0032">Aminotransferase</keyword>
<dbReference type="GO" id="GO:0008483">
    <property type="term" value="F:transaminase activity"/>
    <property type="evidence" value="ECO:0007669"/>
    <property type="project" value="UniProtKB-KW"/>
</dbReference>
<evidence type="ECO:0000256" key="1">
    <source>
        <dbReference type="ARBA" id="ARBA00001933"/>
    </source>
</evidence>
<gene>
    <name evidence="6" type="ORF">DFR31_1503</name>
</gene>
<keyword evidence="4 5" id="KW-0663">Pyridoxal phosphate</keyword>
<dbReference type="AlphaFoldDB" id="A0A498CE14"/>
<evidence type="ECO:0000313" key="7">
    <source>
        <dbReference type="Proteomes" id="UP000275461"/>
    </source>
</evidence>
<organism evidence="6 7">
    <name type="scientific">Alkalispirillum mobile</name>
    <dbReference type="NCBI Taxonomy" id="85925"/>
    <lineage>
        <taxon>Bacteria</taxon>
        <taxon>Pseudomonadati</taxon>
        <taxon>Pseudomonadota</taxon>
        <taxon>Gammaproteobacteria</taxon>
        <taxon>Chromatiales</taxon>
        <taxon>Ectothiorhodospiraceae</taxon>
        <taxon>Alkalispirillum</taxon>
    </lineage>
</organism>
<keyword evidence="3 6" id="KW-0808">Transferase</keyword>
<protein>
    <submittedName>
        <fullName evidence="6">Acetylornithine/succinyldiaminopimelate/putresci ne aminotransferase</fullName>
    </submittedName>
</protein>
<evidence type="ECO:0000313" key="6">
    <source>
        <dbReference type="EMBL" id="RLK51560.1"/>
    </source>
</evidence>
<dbReference type="InterPro" id="IPR005814">
    <property type="entry name" value="Aminotrans_3"/>
</dbReference>
<dbReference type="Gene3D" id="3.90.1150.10">
    <property type="entry name" value="Aspartate Aminotransferase, domain 1"/>
    <property type="match status" value="1"/>
</dbReference>
<evidence type="ECO:0000256" key="5">
    <source>
        <dbReference type="RuleBase" id="RU003560"/>
    </source>
</evidence>
<name>A0A498CE14_9GAMM</name>
<evidence type="ECO:0000256" key="3">
    <source>
        <dbReference type="ARBA" id="ARBA00022679"/>
    </source>
</evidence>
<dbReference type="PANTHER" id="PTHR11986:SF79">
    <property type="entry name" value="ACETYLORNITHINE AMINOTRANSFERASE, MITOCHONDRIAL"/>
    <property type="match status" value="1"/>
</dbReference>
<dbReference type="RefSeq" id="WP_121442197.1">
    <property type="nucleotide sequence ID" value="NZ_RCDA01000001.1"/>
</dbReference>
<dbReference type="FunFam" id="3.40.640.10:FF:000004">
    <property type="entry name" value="Acetylornithine aminotransferase"/>
    <property type="match status" value="1"/>
</dbReference>
<dbReference type="PROSITE" id="PS00600">
    <property type="entry name" value="AA_TRANSFER_CLASS_3"/>
    <property type="match status" value="1"/>
</dbReference>
<dbReference type="Gene3D" id="3.40.640.10">
    <property type="entry name" value="Type I PLP-dependent aspartate aminotransferase-like (Major domain)"/>
    <property type="match status" value="1"/>
</dbReference>
<dbReference type="OrthoDB" id="9801052at2"/>
<dbReference type="GO" id="GO:0030170">
    <property type="term" value="F:pyridoxal phosphate binding"/>
    <property type="evidence" value="ECO:0007669"/>
    <property type="project" value="InterPro"/>
</dbReference>
<dbReference type="InterPro" id="IPR015424">
    <property type="entry name" value="PyrdxlP-dep_Trfase"/>
</dbReference>
<comment type="caution">
    <text evidence="6">The sequence shown here is derived from an EMBL/GenBank/DDBJ whole genome shotgun (WGS) entry which is preliminary data.</text>
</comment>
<evidence type="ECO:0000256" key="4">
    <source>
        <dbReference type="ARBA" id="ARBA00022898"/>
    </source>
</evidence>
<dbReference type="InterPro" id="IPR049704">
    <property type="entry name" value="Aminotrans_3_PPA_site"/>
</dbReference>
<keyword evidence="7" id="KW-1185">Reference proteome</keyword>